<dbReference type="EMBL" id="KZ679006">
    <property type="protein sequence ID" value="PSS27514.1"/>
    <property type="molecule type" value="Genomic_DNA"/>
</dbReference>
<dbReference type="STRING" id="857342.A0A2T3BDR2"/>
<reference evidence="2 3" key="1">
    <citation type="journal article" date="2018" name="New Phytol.">
        <title>Comparative genomics and transcriptomics depict ericoid mycorrhizal fungi as versatile saprotrophs and plant mutualists.</title>
        <authorList>
            <person name="Martino E."/>
            <person name="Morin E."/>
            <person name="Grelet G.A."/>
            <person name="Kuo A."/>
            <person name="Kohler A."/>
            <person name="Daghino S."/>
            <person name="Barry K.W."/>
            <person name="Cichocki N."/>
            <person name="Clum A."/>
            <person name="Dockter R.B."/>
            <person name="Hainaut M."/>
            <person name="Kuo R.C."/>
            <person name="LaButti K."/>
            <person name="Lindahl B.D."/>
            <person name="Lindquist E.A."/>
            <person name="Lipzen A."/>
            <person name="Khouja H.R."/>
            <person name="Magnuson J."/>
            <person name="Murat C."/>
            <person name="Ohm R.A."/>
            <person name="Singer S.W."/>
            <person name="Spatafora J.W."/>
            <person name="Wang M."/>
            <person name="Veneault-Fourrey C."/>
            <person name="Henrissat B."/>
            <person name="Grigoriev I.V."/>
            <person name="Martin F.M."/>
            <person name="Perotto S."/>
        </authorList>
    </citation>
    <scope>NUCLEOTIDE SEQUENCE [LARGE SCALE GENOMIC DNA]</scope>
    <source>
        <strain evidence="2 3">ATCC 22711</strain>
    </source>
</reference>
<dbReference type="AlphaFoldDB" id="A0A2T3BDR2"/>
<accession>A0A2T3BDR2</accession>
<protein>
    <submittedName>
        <fullName evidence="2">Uncharacterized protein</fullName>
    </submittedName>
</protein>
<feature type="compositionally biased region" description="Low complexity" evidence="1">
    <location>
        <begin position="308"/>
        <end position="330"/>
    </location>
</feature>
<evidence type="ECO:0000313" key="2">
    <source>
        <dbReference type="EMBL" id="PSS27514.1"/>
    </source>
</evidence>
<feature type="region of interest" description="Disordered" evidence="1">
    <location>
        <begin position="307"/>
        <end position="330"/>
    </location>
</feature>
<dbReference type="RefSeq" id="XP_024725039.1">
    <property type="nucleotide sequence ID" value="XM_024863266.1"/>
</dbReference>
<name>A0A2T3BDR2_AMORE</name>
<dbReference type="OrthoDB" id="5288318at2759"/>
<gene>
    <name evidence="2" type="ORF">M430DRAFT_155090</name>
</gene>
<proteinExistence type="predicted"/>
<dbReference type="CDD" id="cd00065">
    <property type="entry name" value="FYVE_like_SF"/>
    <property type="match status" value="1"/>
</dbReference>
<evidence type="ECO:0000313" key="3">
    <source>
        <dbReference type="Proteomes" id="UP000241818"/>
    </source>
</evidence>
<organism evidence="2 3">
    <name type="scientific">Amorphotheca resinae ATCC 22711</name>
    <dbReference type="NCBI Taxonomy" id="857342"/>
    <lineage>
        <taxon>Eukaryota</taxon>
        <taxon>Fungi</taxon>
        <taxon>Dikarya</taxon>
        <taxon>Ascomycota</taxon>
        <taxon>Pezizomycotina</taxon>
        <taxon>Leotiomycetes</taxon>
        <taxon>Helotiales</taxon>
        <taxon>Amorphothecaceae</taxon>
        <taxon>Amorphotheca</taxon>
    </lineage>
</organism>
<dbReference type="Proteomes" id="UP000241818">
    <property type="component" value="Unassembled WGS sequence"/>
</dbReference>
<evidence type="ECO:0000256" key="1">
    <source>
        <dbReference type="SAM" id="MobiDB-lite"/>
    </source>
</evidence>
<dbReference type="InterPro" id="IPR011011">
    <property type="entry name" value="Znf_FYVE_PHD"/>
</dbReference>
<dbReference type="InParanoid" id="A0A2T3BDR2"/>
<sequence length="405" mass="43880">MVVFVDLEDEAEPPEKMLSSRQWDKLDLNRNPPGGADAFSSRTQGIAGLGEEEGRVNPNKNAVTEALGCYPIVISIASHIDLNTLDALSSTCRQVRANLLQFRTQLLASTLHCENEDIEPDPEHVFRYRARAADWYFVEAGREAAGVGKVGDCARDMVGGCRRCGRIVCRNCTIKPPAPVLLRHRHRRICKACSRAPLSSLINPSIQSGAQPAAVSAETLKQVVCTCPSAGVWLCQPCGRSLRSADTEYESIWKWRTRYLPSLGGLGVGIGEGDRGVPCGRGGECIAAHEVEQETDCDAEDAREIDSISRSVSPSSSPGGSSSLLAHAHGHGAASMGPGYARHEIEGIGGVVKKKLVRMVKVGACVPEFGDEREMGRFLVREVEGRARSWCGWCWRVVPSMDDIA</sequence>
<keyword evidence="3" id="KW-1185">Reference proteome</keyword>
<dbReference type="SUPFAM" id="SSF57903">
    <property type="entry name" value="FYVE/PHD zinc finger"/>
    <property type="match status" value="1"/>
</dbReference>
<dbReference type="GeneID" id="36571347"/>